<dbReference type="GeneID" id="9480980"/>
<evidence type="ECO:0000313" key="8">
    <source>
        <dbReference type="EMBL" id="ADJ66567.1"/>
    </source>
</evidence>
<name>D9IXF9_9ALVE</name>
<keyword evidence="2" id="KW-0602">Photosynthesis</keyword>
<evidence type="ECO:0000256" key="7">
    <source>
        <dbReference type="ARBA" id="ARBA00023276"/>
    </source>
</evidence>
<evidence type="ECO:0000256" key="1">
    <source>
        <dbReference type="ARBA" id="ARBA00008658"/>
    </source>
</evidence>
<protein>
    <submittedName>
        <fullName evidence="8">Photosystem II protein T</fullName>
    </submittedName>
</protein>
<dbReference type="GO" id="GO:0009539">
    <property type="term" value="C:photosystem II reaction center"/>
    <property type="evidence" value="ECO:0007669"/>
    <property type="project" value="InterPro"/>
</dbReference>
<dbReference type="RefSeq" id="YP_003795325.1">
    <property type="nucleotide sequence ID" value="NC_014340.2"/>
</dbReference>
<sequence length="39" mass="4502">METIVYCTLLFGTLIVLISAVLFRETPVIPQIEYEDEEL</sequence>
<gene>
    <name evidence="8" type="primary">psbT</name>
</gene>
<evidence type="ECO:0000256" key="6">
    <source>
        <dbReference type="ARBA" id="ARBA00023136"/>
    </source>
</evidence>
<dbReference type="GO" id="GO:0015979">
    <property type="term" value="P:photosynthesis"/>
    <property type="evidence" value="ECO:0007669"/>
    <property type="project" value="UniProtKB-KW"/>
</dbReference>
<keyword evidence="5" id="KW-0793">Thylakoid</keyword>
<evidence type="ECO:0000256" key="5">
    <source>
        <dbReference type="ARBA" id="ARBA00023078"/>
    </source>
</evidence>
<organism evidence="8">
    <name type="scientific">Chromera velia</name>
    <dbReference type="NCBI Taxonomy" id="505693"/>
    <lineage>
        <taxon>Eukaryota</taxon>
        <taxon>Sar</taxon>
        <taxon>Alveolata</taxon>
        <taxon>Colpodellida</taxon>
        <taxon>Chromeraceae</taxon>
        <taxon>Chromera</taxon>
    </lineage>
</organism>
<keyword evidence="4" id="KW-1133">Transmembrane helix</keyword>
<keyword evidence="7" id="KW-0604">Photosystem II</keyword>
<evidence type="ECO:0000256" key="2">
    <source>
        <dbReference type="ARBA" id="ARBA00022531"/>
    </source>
</evidence>
<keyword evidence="3" id="KW-0812">Transmembrane</keyword>
<keyword evidence="6" id="KW-0472">Membrane</keyword>
<comment type="similarity">
    <text evidence="1">Belongs to the PsbT family.</text>
</comment>
<dbReference type="InterPro" id="IPR001743">
    <property type="entry name" value="PSII_PsbT"/>
</dbReference>
<accession>D9IXF9</accession>
<keyword evidence="8" id="KW-0934">Plastid</keyword>
<proteinExistence type="inferred from homology"/>
<reference evidence="8" key="2">
    <citation type="submission" date="2013-03" db="EMBL/GenBank/DDBJ databases">
        <title>Split photosystem protein, linear topology, and growth of structural complexity in the recombination-driven plastid genome of Chromera velia.</title>
        <authorList>
            <person name="Janouskovec J."/>
            <person name="Sobotka R."/>
            <person name="Lai D.-H."/>
            <person name="Flegontov P."/>
            <person name="Konik P."/>
            <person name="Komenda J."/>
            <person name="Ali S."/>
            <person name="Prasil O."/>
            <person name="Pain A."/>
            <person name="Obornik M."/>
            <person name="Lukes J."/>
            <person name="Keeling P.J."/>
        </authorList>
    </citation>
    <scope>NUCLEOTIDE SEQUENCE</scope>
    <source>
        <strain evidence="8">CCMP2878</strain>
    </source>
</reference>
<evidence type="ECO:0000256" key="4">
    <source>
        <dbReference type="ARBA" id="ARBA00022989"/>
    </source>
</evidence>
<dbReference type="EMBL" id="HM222967">
    <property type="protein sequence ID" value="ADJ66567.1"/>
    <property type="molecule type" value="Genomic_DNA"/>
</dbReference>
<reference evidence="8" key="1">
    <citation type="journal article" date="2010" name="Proc. Natl. Acad. Sci. U.S.A.">
        <title>A common red algal origin of the apicomplexan, dinoflagellate, and heterokont plastids.</title>
        <authorList>
            <person name="Janouskovec J."/>
            <person name="Horak A."/>
            <person name="Obornik M."/>
            <person name="Lukes J."/>
            <person name="Keeling P.J."/>
        </authorList>
    </citation>
    <scope>NUCLEOTIDE SEQUENCE</scope>
    <source>
        <strain evidence="8">CCMP2878</strain>
    </source>
</reference>
<keyword evidence="8" id="KW-0150">Chloroplast</keyword>
<dbReference type="SUPFAM" id="SSF161029">
    <property type="entry name" value="Photosystem II reaction center protein T, PsbT"/>
    <property type="match status" value="1"/>
</dbReference>
<evidence type="ECO:0000256" key="3">
    <source>
        <dbReference type="ARBA" id="ARBA00022692"/>
    </source>
</evidence>
<dbReference type="InterPro" id="IPR037268">
    <property type="entry name" value="PSII_PsbT_sf"/>
</dbReference>
<dbReference type="AlphaFoldDB" id="D9IXF9"/>
<geneLocation type="chloroplast" evidence="8"/>
<dbReference type="Pfam" id="PF01405">
    <property type="entry name" value="PsbT"/>
    <property type="match status" value="1"/>
</dbReference>